<dbReference type="PANTHER" id="PTHR33744">
    <property type="entry name" value="CARBOHYDRATE DIACID REGULATOR"/>
    <property type="match status" value="1"/>
</dbReference>
<sequence length="364" mass="38150">MTQPLSHELAQRVIDQVAPTLEFNINMMDPAGRIIASTDPDRVGSTHTVARAVAGGEPGIVHDGGSPAERPGVNLPLRLDGKIVGVLGITGPPERVSPVAQVLVLTTVLLLERERELDDSARREAADRELLSGLVSGEVDGSAITQALASGLPEMAAPWRLYAVLDHQTAGTLEPEVEQARLPGPQRRARFGGALWVLTGVRSTRPDSRAAQIPPAGTIVLDGGSCAGGDDLSGAAQALGALASAPELLPEAPASGILKLDELAPELSASCLPAATRISWAHRVDSLSAGHRQTVLAFLDCGASVSATARELFLHRNTTLQRLERIAELTGLDPRIPAQAASLQLSIIAARHPPEQRAEQAPSH</sequence>
<organism evidence="3 4">
    <name type="scientific">Arthrobacter rhombi</name>
    <dbReference type="NCBI Taxonomy" id="71253"/>
    <lineage>
        <taxon>Bacteria</taxon>
        <taxon>Bacillati</taxon>
        <taxon>Actinomycetota</taxon>
        <taxon>Actinomycetes</taxon>
        <taxon>Micrococcales</taxon>
        <taxon>Micrococcaceae</taxon>
        <taxon>Arthrobacter</taxon>
    </lineage>
</organism>
<feature type="domain" description="PucR C-terminal helix-turn-helix" evidence="2">
    <location>
        <begin position="293"/>
        <end position="348"/>
    </location>
</feature>
<dbReference type="RefSeq" id="WP_086995266.1">
    <property type="nucleotide sequence ID" value="NZ_FUHW01000014.1"/>
</dbReference>
<dbReference type="EMBL" id="FUHW01000014">
    <property type="protein sequence ID" value="SJM53051.1"/>
    <property type="molecule type" value="Genomic_DNA"/>
</dbReference>
<dbReference type="InterPro" id="IPR042070">
    <property type="entry name" value="PucR_C-HTH_sf"/>
</dbReference>
<dbReference type="InterPro" id="IPR008599">
    <property type="entry name" value="Diacid_rec"/>
</dbReference>
<evidence type="ECO:0000259" key="2">
    <source>
        <dbReference type="Pfam" id="PF13556"/>
    </source>
</evidence>
<dbReference type="Pfam" id="PF05651">
    <property type="entry name" value="Diacid_rec"/>
    <property type="match status" value="1"/>
</dbReference>
<dbReference type="Gene3D" id="1.10.10.2840">
    <property type="entry name" value="PucR C-terminal helix-turn-helix domain"/>
    <property type="match status" value="1"/>
</dbReference>
<keyword evidence="4" id="KW-1185">Reference proteome</keyword>
<dbReference type="PANTHER" id="PTHR33744:SF15">
    <property type="entry name" value="CARBOHYDRATE DIACID REGULATOR"/>
    <property type="match status" value="1"/>
</dbReference>
<dbReference type="AlphaFoldDB" id="A0A1R4FB31"/>
<name>A0A1R4FB31_9MICC</name>
<evidence type="ECO:0000259" key="1">
    <source>
        <dbReference type="Pfam" id="PF05651"/>
    </source>
</evidence>
<dbReference type="InterPro" id="IPR051448">
    <property type="entry name" value="CdaR-like_regulators"/>
</dbReference>
<dbReference type="InterPro" id="IPR025736">
    <property type="entry name" value="PucR_C-HTH_dom"/>
</dbReference>
<evidence type="ECO:0000313" key="3">
    <source>
        <dbReference type="EMBL" id="SJM53051.1"/>
    </source>
</evidence>
<evidence type="ECO:0000313" key="4">
    <source>
        <dbReference type="Proteomes" id="UP000195913"/>
    </source>
</evidence>
<dbReference type="Pfam" id="PF13556">
    <property type="entry name" value="HTH_30"/>
    <property type="match status" value="1"/>
</dbReference>
<dbReference type="Proteomes" id="UP000195913">
    <property type="component" value="Unassembled WGS sequence"/>
</dbReference>
<accession>A0A1R4FB31</accession>
<gene>
    <name evidence="3" type="ORF">FM101_03105</name>
</gene>
<protein>
    <submittedName>
        <fullName evidence="3">Sugar diacid utilization regulator SdaR</fullName>
    </submittedName>
</protein>
<proteinExistence type="predicted"/>
<reference evidence="3 4" key="1">
    <citation type="submission" date="2017-02" db="EMBL/GenBank/DDBJ databases">
        <authorList>
            <person name="Peterson S.W."/>
        </authorList>
    </citation>
    <scope>NUCLEOTIDE SEQUENCE [LARGE SCALE GENOMIC DNA]</scope>
    <source>
        <strain evidence="3 4">B Ar 00.02</strain>
    </source>
</reference>
<feature type="domain" description="Putative sugar diacid recognition" evidence="1">
    <location>
        <begin position="5"/>
        <end position="132"/>
    </location>
</feature>